<proteinExistence type="predicted"/>
<name>A0ACB7TFG5_HYAAI</name>
<organism evidence="1 2">
    <name type="scientific">Hyalomma asiaticum</name>
    <name type="common">Tick</name>
    <dbReference type="NCBI Taxonomy" id="266040"/>
    <lineage>
        <taxon>Eukaryota</taxon>
        <taxon>Metazoa</taxon>
        <taxon>Ecdysozoa</taxon>
        <taxon>Arthropoda</taxon>
        <taxon>Chelicerata</taxon>
        <taxon>Arachnida</taxon>
        <taxon>Acari</taxon>
        <taxon>Parasitiformes</taxon>
        <taxon>Ixodida</taxon>
        <taxon>Ixodoidea</taxon>
        <taxon>Ixodidae</taxon>
        <taxon>Hyalomminae</taxon>
        <taxon>Hyalomma</taxon>
    </lineage>
</organism>
<sequence length="126" mass="13514">MSTVSAAAVDASRVASRFLAALLASRDNRSKLVPLPPPKKNAQLLPSSLNFGESDDEDFEPWTVEGPLGDLHEGAQTERGSTLQTDSHKPLPKQSVDASIKTTRVPATTTRSGRTVFLPDRFGIVS</sequence>
<evidence type="ECO:0000313" key="2">
    <source>
        <dbReference type="Proteomes" id="UP000821845"/>
    </source>
</evidence>
<accession>A0ACB7TFG5</accession>
<keyword evidence="2" id="KW-1185">Reference proteome</keyword>
<gene>
    <name evidence="1" type="ORF">HPB50_009565</name>
</gene>
<evidence type="ECO:0000313" key="1">
    <source>
        <dbReference type="EMBL" id="KAH6945670.1"/>
    </source>
</evidence>
<protein>
    <submittedName>
        <fullName evidence="1">Uncharacterized protein</fullName>
    </submittedName>
</protein>
<dbReference type="Proteomes" id="UP000821845">
    <property type="component" value="Chromosome 1"/>
</dbReference>
<comment type="caution">
    <text evidence="1">The sequence shown here is derived from an EMBL/GenBank/DDBJ whole genome shotgun (WGS) entry which is preliminary data.</text>
</comment>
<dbReference type="EMBL" id="CM023481">
    <property type="protein sequence ID" value="KAH6945670.1"/>
    <property type="molecule type" value="Genomic_DNA"/>
</dbReference>
<reference evidence="1" key="1">
    <citation type="submission" date="2020-05" db="EMBL/GenBank/DDBJ databases">
        <title>Large-scale comparative analyses of tick genomes elucidate their genetic diversity and vector capacities.</title>
        <authorList>
            <person name="Jia N."/>
            <person name="Wang J."/>
            <person name="Shi W."/>
            <person name="Du L."/>
            <person name="Sun Y."/>
            <person name="Zhan W."/>
            <person name="Jiang J."/>
            <person name="Wang Q."/>
            <person name="Zhang B."/>
            <person name="Ji P."/>
            <person name="Sakyi L.B."/>
            <person name="Cui X."/>
            <person name="Yuan T."/>
            <person name="Jiang B."/>
            <person name="Yang W."/>
            <person name="Lam T.T.-Y."/>
            <person name="Chang Q."/>
            <person name="Ding S."/>
            <person name="Wang X."/>
            <person name="Zhu J."/>
            <person name="Ruan X."/>
            <person name="Zhao L."/>
            <person name="Wei J."/>
            <person name="Que T."/>
            <person name="Du C."/>
            <person name="Cheng J."/>
            <person name="Dai P."/>
            <person name="Han X."/>
            <person name="Huang E."/>
            <person name="Gao Y."/>
            <person name="Liu J."/>
            <person name="Shao H."/>
            <person name="Ye R."/>
            <person name="Li L."/>
            <person name="Wei W."/>
            <person name="Wang X."/>
            <person name="Wang C."/>
            <person name="Yang T."/>
            <person name="Huo Q."/>
            <person name="Li W."/>
            <person name="Guo W."/>
            <person name="Chen H."/>
            <person name="Zhou L."/>
            <person name="Ni X."/>
            <person name="Tian J."/>
            <person name="Zhou Y."/>
            <person name="Sheng Y."/>
            <person name="Liu T."/>
            <person name="Pan Y."/>
            <person name="Xia L."/>
            <person name="Li J."/>
            <person name="Zhao F."/>
            <person name="Cao W."/>
        </authorList>
    </citation>
    <scope>NUCLEOTIDE SEQUENCE</scope>
    <source>
        <strain evidence="1">Hyas-2018</strain>
    </source>
</reference>